<protein>
    <submittedName>
        <fullName evidence="2">Vegetative cell wall protein gp1-like</fullName>
    </submittedName>
</protein>
<reference evidence="2" key="2">
    <citation type="submission" date="2023-04" db="EMBL/GenBank/DDBJ databases">
        <authorList>
            <person name="Bruccoleri R.E."/>
            <person name="Oakeley E.J."/>
            <person name="Faust A.-M."/>
            <person name="Dessus-Babus S."/>
            <person name="Altorfer M."/>
            <person name="Burckhardt D."/>
            <person name="Oertli M."/>
            <person name="Naumann U."/>
            <person name="Petersen F."/>
            <person name="Wong J."/>
        </authorList>
    </citation>
    <scope>NUCLEOTIDE SEQUENCE</scope>
    <source>
        <strain evidence="2">GSM-AAB239-AS_SAM_17_03QT</strain>
        <tissue evidence="2">Leaf</tissue>
    </source>
</reference>
<reference evidence="2" key="1">
    <citation type="journal article" date="2023" name="GigaByte">
        <title>Genome assembly of the bearded iris, Iris pallida Lam.</title>
        <authorList>
            <person name="Bruccoleri R.E."/>
            <person name="Oakeley E.J."/>
            <person name="Faust A.M.E."/>
            <person name="Altorfer M."/>
            <person name="Dessus-Babus S."/>
            <person name="Burckhardt D."/>
            <person name="Oertli M."/>
            <person name="Naumann U."/>
            <person name="Petersen F."/>
            <person name="Wong J."/>
        </authorList>
    </citation>
    <scope>NUCLEOTIDE SEQUENCE</scope>
    <source>
        <strain evidence="2">GSM-AAB239-AS_SAM_17_03QT</strain>
    </source>
</reference>
<name>A0AAX6IIC1_IRIPA</name>
<feature type="region of interest" description="Disordered" evidence="1">
    <location>
        <begin position="1"/>
        <end position="40"/>
    </location>
</feature>
<evidence type="ECO:0000256" key="1">
    <source>
        <dbReference type="SAM" id="MobiDB-lite"/>
    </source>
</evidence>
<comment type="caution">
    <text evidence="2">The sequence shown here is derived from an EMBL/GenBank/DDBJ whole genome shotgun (WGS) entry which is preliminary data.</text>
</comment>
<sequence length="98" mass="10381">MRGGRGLAAGKRRRKGWTGARSGLRGWRRSSHTQRRRIGASTVAGSSVGVRPRMQTVAPLHDSGVAEIMATLEIATLGRREAGRVGFCQGSVLAARAA</sequence>
<accession>A0AAX6IIC1</accession>
<keyword evidence="3" id="KW-1185">Reference proteome</keyword>
<gene>
    <name evidence="2" type="ORF">M6B38_252010</name>
</gene>
<feature type="compositionally biased region" description="Basic residues" evidence="1">
    <location>
        <begin position="26"/>
        <end position="38"/>
    </location>
</feature>
<dbReference type="Proteomes" id="UP001140949">
    <property type="component" value="Unassembled WGS sequence"/>
</dbReference>
<proteinExistence type="predicted"/>
<evidence type="ECO:0000313" key="3">
    <source>
        <dbReference type="Proteomes" id="UP001140949"/>
    </source>
</evidence>
<dbReference type="EMBL" id="JANAVB010001200">
    <property type="protein sequence ID" value="KAJ6852999.1"/>
    <property type="molecule type" value="Genomic_DNA"/>
</dbReference>
<dbReference type="AlphaFoldDB" id="A0AAX6IIC1"/>
<evidence type="ECO:0000313" key="2">
    <source>
        <dbReference type="EMBL" id="KAJ6852999.1"/>
    </source>
</evidence>
<organism evidence="2 3">
    <name type="scientific">Iris pallida</name>
    <name type="common">Sweet iris</name>
    <dbReference type="NCBI Taxonomy" id="29817"/>
    <lineage>
        <taxon>Eukaryota</taxon>
        <taxon>Viridiplantae</taxon>
        <taxon>Streptophyta</taxon>
        <taxon>Embryophyta</taxon>
        <taxon>Tracheophyta</taxon>
        <taxon>Spermatophyta</taxon>
        <taxon>Magnoliopsida</taxon>
        <taxon>Liliopsida</taxon>
        <taxon>Asparagales</taxon>
        <taxon>Iridaceae</taxon>
        <taxon>Iridoideae</taxon>
        <taxon>Irideae</taxon>
        <taxon>Iris</taxon>
    </lineage>
</organism>